<protein>
    <submittedName>
        <fullName evidence="1">Uncharacterized protein</fullName>
    </submittedName>
</protein>
<accession>A0AAW1RU56</accession>
<proteinExistence type="predicted"/>
<organism evidence="1 2">
    <name type="scientific">Elliptochloris bilobata</name>
    <dbReference type="NCBI Taxonomy" id="381761"/>
    <lineage>
        <taxon>Eukaryota</taxon>
        <taxon>Viridiplantae</taxon>
        <taxon>Chlorophyta</taxon>
        <taxon>core chlorophytes</taxon>
        <taxon>Trebouxiophyceae</taxon>
        <taxon>Trebouxiophyceae incertae sedis</taxon>
        <taxon>Elliptochloris clade</taxon>
        <taxon>Elliptochloris</taxon>
    </lineage>
</organism>
<evidence type="ECO:0000313" key="1">
    <source>
        <dbReference type="EMBL" id="KAK9837250.1"/>
    </source>
</evidence>
<keyword evidence="2" id="KW-1185">Reference proteome</keyword>
<sequence length="543" mass="59794">MPTTDLLNQFGLQRNPFVDRTAERTKLSADALYVQSDLRCFEPSATTYVFFGRRGAGKTTVRLMMQRAYDDYNERMRSSGKSRGHFMIDLCRPGHMTACLRNFQETIKSNDDNWDAYFGDAWTSADMVDCILAYAANVLVTMLTDQTSADARPMLDALRADPRAAKQLLLLAHLYAKTDAASLAALRRELLRPPYTAVEAAAGAVAGAAVLSGAVLAARERAVGDALAAPFQRLWGELGRAAPSAAAHPRATIAITATALGAGGWYYARYTRRRALERAAALSSGIRVTRQQPPAVIAHLLSVLFSSQDRVDTIRSLCIGVSAHQKLDHLQSLVKLLGYESVAVFGDCFDEVNLLDPVQYPGAIKAFAKEVCRNDLLNFGRLHFFFPDSRLALDLNTDKTLKEARFDRHFVRDLTWSRHQLEELAERRFVAAQRAAASKAYSPAGGERGADGWGEQPGDPAASTSFIDLFKKPGDPAASTSFIDLFKKVKVEDFSSWLGRLSTPRELMIMMTEMLARIEANPEKGLEAQDMEIAVTKALEQAV</sequence>
<reference evidence="1 2" key="1">
    <citation type="journal article" date="2024" name="Nat. Commun.">
        <title>Phylogenomics reveals the evolutionary origins of lichenization in chlorophyte algae.</title>
        <authorList>
            <person name="Puginier C."/>
            <person name="Libourel C."/>
            <person name="Otte J."/>
            <person name="Skaloud P."/>
            <person name="Haon M."/>
            <person name="Grisel S."/>
            <person name="Petersen M."/>
            <person name="Berrin J.G."/>
            <person name="Delaux P.M."/>
            <person name="Dal Grande F."/>
            <person name="Keller J."/>
        </authorList>
    </citation>
    <scope>NUCLEOTIDE SEQUENCE [LARGE SCALE GENOMIC DNA]</scope>
    <source>
        <strain evidence="1 2">SAG 245.80</strain>
    </source>
</reference>
<evidence type="ECO:0000313" key="2">
    <source>
        <dbReference type="Proteomes" id="UP001445335"/>
    </source>
</evidence>
<name>A0AAW1RU56_9CHLO</name>
<gene>
    <name evidence="1" type="ORF">WJX81_001515</name>
</gene>
<dbReference type="EMBL" id="JALJOU010000022">
    <property type="protein sequence ID" value="KAK9837250.1"/>
    <property type="molecule type" value="Genomic_DNA"/>
</dbReference>
<dbReference type="Proteomes" id="UP001445335">
    <property type="component" value="Unassembled WGS sequence"/>
</dbReference>
<dbReference type="AlphaFoldDB" id="A0AAW1RU56"/>
<comment type="caution">
    <text evidence="1">The sequence shown here is derived from an EMBL/GenBank/DDBJ whole genome shotgun (WGS) entry which is preliminary data.</text>
</comment>